<protein>
    <recommendedName>
        <fullName evidence="1">RNA polymerase sigma factor 70 region 4 type 2 domain-containing protein</fullName>
    </recommendedName>
</protein>
<evidence type="ECO:0000259" key="1">
    <source>
        <dbReference type="Pfam" id="PF08281"/>
    </source>
</evidence>
<dbReference type="SUPFAM" id="SSF88659">
    <property type="entry name" value="Sigma3 and sigma4 domains of RNA polymerase sigma factors"/>
    <property type="match status" value="1"/>
</dbReference>
<dbReference type="Gene3D" id="1.10.10.10">
    <property type="entry name" value="Winged helix-like DNA-binding domain superfamily/Winged helix DNA-binding domain"/>
    <property type="match status" value="1"/>
</dbReference>
<dbReference type="EMBL" id="NGOH01000077">
    <property type="protein sequence ID" value="OYS12020.1"/>
    <property type="molecule type" value="Genomic_DNA"/>
</dbReference>
<dbReference type="Pfam" id="PF08281">
    <property type="entry name" value="Sigma70_r4_2"/>
    <property type="match status" value="1"/>
</dbReference>
<sequence>MKDQVANNTRKFFKNKVPELLMYAGCSENGLLSGHDLSAPKVSGSKKNSAESLIFRVDMSLQYVQAIKLALNTMPPLYKQVIELTYFKHLKMFQIAKQIGYAERTIANSKNKMLKEFAIRFFAVQARLGIEDKDIIDLTKTKEVA</sequence>
<dbReference type="InterPro" id="IPR013249">
    <property type="entry name" value="RNA_pol_sigma70_r4_t2"/>
</dbReference>
<accession>A0A9X6NZH0</accession>
<gene>
    <name evidence="2" type="ORF">CBF50_07270</name>
</gene>
<organism evidence="2 3">
    <name type="scientific">Lactobacillus johnsonii</name>
    <dbReference type="NCBI Taxonomy" id="33959"/>
    <lineage>
        <taxon>Bacteria</taxon>
        <taxon>Bacillati</taxon>
        <taxon>Bacillota</taxon>
        <taxon>Bacilli</taxon>
        <taxon>Lactobacillales</taxon>
        <taxon>Lactobacillaceae</taxon>
        <taxon>Lactobacillus</taxon>
    </lineage>
</organism>
<dbReference type="GO" id="GO:0006352">
    <property type="term" value="P:DNA-templated transcription initiation"/>
    <property type="evidence" value="ECO:0007669"/>
    <property type="project" value="InterPro"/>
</dbReference>
<reference evidence="2 3" key="1">
    <citation type="submission" date="2017-04" db="EMBL/GenBank/DDBJ databases">
        <authorList>
            <person name="Lin X.B."/>
            <person name="Stothard P."/>
            <person name="Tasseva G."/>
            <person name="Walter J."/>
        </authorList>
    </citation>
    <scope>NUCLEOTIDE SEQUENCE [LARGE SCALE GENOMIC DNA]</scope>
    <source>
        <strain evidence="2 3">117c</strain>
    </source>
</reference>
<proteinExistence type="predicted"/>
<feature type="domain" description="RNA polymerase sigma factor 70 region 4 type 2" evidence="1">
    <location>
        <begin position="65"/>
        <end position="108"/>
    </location>
</feature>
<name>A0A9X6NZH0_LACJH</name>
<reference evidence="2 3" key="2">
    <citation type="submission" date="2017-09" db="EMBL/GenBank/DDBJ databases">
        <title>Tripartite evolution among Lactobacillus johnsonii, Lactobacillus taiwanensis, Lactobacillus reuteri and their rodent host.</title>
        <authorList>
            <person name="Wang T."/>
            <person name="Knowles S."/>
            <person name="Cheng C."/>
        </authorList>
    </citation>
    <scope>NUCLEOTIDE SEQUENCE [LARGE SCALE GENOMIC DNA]</scope>
    <source>
        <strain evidence="2 3">117c</strain>
    </source>
</reference>
<dbReference type="RefSeq" id="WP_094498672.1">
    <property type="nucleotide sequence ID" value="NZ_NGOD01000004.1"/>
</dbReference>
<evidence type="ECO:0000313" key="2">
    <source>
        <dbReference type="EMBL" id="OYS12020.1"/>
    </source>
</evidence>
<evidence type="ECO:0000313" key="3">
    <source>
        <dbReference type="Proteomes" id="UP000215693"/>
    </source>
</evidence>
<dbReference type="GO" id="GO:0003677">
    <property type="term" value="F:DNA binding"/>
    <property type="evidence" value="ECO:0007669"/>
    <property type="project" value="InterPro"/>
</dbReference>
<dbReference type="InterPro" id="IPR013324">
    <property type="entry name" value="RNA_pol_sigma_r3/r4-like"/>
</dbReference>
<dbReference type="GO" id="GO:0016987">
    <property type="term" value="F:sigma factor activity"/>
    <property type="evidence" value="ECO:0007669"/>
    <property type="project" value="InterPro"/>
</dbReference>
<comment type="caution">
    <text evidence="2">The sequence shown here is derived from an EMBL/GenBank/DDBJ whole genome shotgun (WGS) entry which is preliminary data.</text>
</comment>
<dbReference type="InterPro" id="IPR036388">
    <property type="entry name" value="WH-like_DNA-bd_sf"/>
</dbReference>
<dbReference type="Proteomes" id="UP000215693">
    <property type="component" value="Unassembled WGS sequence"/>
</dbReference>
<dbReference type="AlphaFoldDB" id="A0A9X6NZH0"/>